<comment type="caution">
    <text evidence="1">The sequence shown here is derived from an EMBL/GenBank/DDBJ whole genome shotgun (WGS) entry which is preliminary data.</text>
</comment>
<proteinExistence type="predicted"/>
<sequence length="327" mass="35813">MVHGDVLSEIGAVCCDASADGEIANQVASLRSLEVASHQLVACIHVRRVNTVVRQDGEPGAPVEVVTEMKLRTDLLDPFDVGRVEVVLVDVAVLEAEHPHMRDALHPGVDERPHVCGDVLCHDAARLELVRAHVDVLVDVQVIVERVGRISTDDRERLRQQCELLLQLCHLRVELAVHGRVEQPLTLHGLDTALELVEALSELVDLCRIVDHGLLVAGAAQVQAEQHEEGEDDEEADEEGTLTRSVGVIEAVHVPSRSKHAFITPRPSGSNFNMFCGLNLEKSRKQDECPTLNFSAKKTSVYSTNEPFCQATLFKNSLQGATRRIGG</sequence>
<dbReference type="Proteomes" id="UP000228750">
    <property type="component" value="Unassembled WGS sequence"/>
</dbReference>
<dbReference type="EMBL" id="PFPJ01000055">
    <property type="protein sequence ID" value="PIZ93219.1"/>
    <property type="molecule type" value="Genomic_DNA"/>
</dbReference>
<accession>A0A2M7V3Y4</accession>
<dbReference type="AlphaFoldDB" id="A0A2M7V3Y4"/>
<evidence type="ECO:0000313" key="1">
    <source>
        <dbReference type="EMBL" id="PIZ93219.1"/>
    </source>
</evidence>
<reference evidence="2" key="1">
    <citation type="submission" date="2017-09" db="EMBL/GenBank/DDBJ databases">
        <title>Depth-based differentiation of microbial function through sediment-hosted aquifers and enrichment of novel symbionts in the deep terrestrial subsurface.</title>
        <authorList>
            <person name="Probst A.J."/>
            <person name="Ladd B."/>
            <person name="Jarett J.K."/>
            <person name="Geller-Mcgrath D.E."/>
            <person name="Sieber C.M.K."/>
            <person name="Emerson J.B."/>
            <person name="Anantharaman K."/>
            <person name="Thomas B.C."/>
            <person name="Malmstrom R."/>
            <person name="Stieglmeier M."/>
            <person name="Klingl A."/>
            <person name="Woyke T."/>
            <person name="Ryan C.M."/>
            <person name="Banfield J.F."/>
        </authorList>
    </citation>
    <scope>NUCLEOTIDE SEQUENCE [LARGE SCALE GENOMIC DNA]</scope>
</reference>
<gene>
    <name evidence="1" type="ORF">COX82_03190</name>
</gene>
<organism evidence="1 2">
    <name type="scientific">Candidatus Magasanikbacteria bacterium CG_4_10_14_0_2_um_filter_41_10</name>
    <dbReference type="NCBI Taxonomy" id="1974638"/>
    <lineage>
        <taxon>Bacteria</taxon>
        <taxon>Candidatus Magasanikiibacteriota</taxon>
    </lineage>
</organism>
<name>A0A2M7V3Y4_9BACT</name>
<protein>
    <submittedName>
        <fullName evidence="1">Uncharacterized protein</fullName>
    </submittedName>
</protein>
<evidence type="ECO:0000313" key="2">
    <source>
        <dbReference type="Proteomes" id="UP000228750"/>
    </source>
</evidence>